<gene>
    <name evidence="2" type="ORF">ACFFGV_08010</name>
</gene>
<dbReference type="Proteomes" id="UP001589836">
    <property type="component" value="Unassembled WGS sequence"/>
</dbReference>
<feature type="transmembrane region" description="Helical" evidence="1">
    <location>
        <begin position="39"/>
        <end position="60"/>
    </location>
</feature>
<keyword evidence="3" id="KW-1185">Reference proteome</keyword>
<reference evidence="2 3" key="1">
    <citation type="submission" date="2024-09" db="EMBL/GenBank/DDBJ databases">
        <authorList>
            <person name="Sun Q."/>
            <person name="Mori K."/>
        </authorList>
    </citation>
    <scope>NUCLEOTIDE SEQUENCE [LARGE SCALE GENOMIC DNA]</scope>
    <source>
        <strain evidence="2 3">NCAIM B.02529</strain>
    </source>
</reference>
<sequence>MNPDVSYVLYVGGFVLIFLLTYQYAFFMIKKTGQMMAHSFVAATLNVVLGACAVLGWTIYSYGTVETLFMTGLRLGSFLTVLSILVLSVLLFIKRKQFLQTT</sequence>
<organism evidence="2 3">
    <name type="scientific">Pontibacillus salicampi</name>
    <dbReference type="NCBI Taxonomy" id="1449801"/>
    <lineage>
        <taxon>Bacteria</taxon>
        <taxon>Bacillati</taxon>
        <taxon>Bacillota</taxon>
        <taxon>Bacilli</taxon>
        <taxon>Bacillales</taxon>
        <taxon>Bacillaceae</taxon>
        <taxon>Pontibacillus</taxon>
    </lineage>
</organism>
<accession>A0ABV6LMN9</accession>
<protein>
    <submittedName>
        <fullName evidence="2">Uncharacterized protein</fullName>
    </submittedName>
</protein>
<keyword evidence="1" id="KW-0472">Membrane</keyword>
<proteinExistence type="predicted"/>
<evidence type="ECO:0000313" key="2">
    <source>
        <dbReference type="EMBL" id="MFC0523528.1"/>
    </source>
</evidence>
<dbReference type="RefSeq" id="WP_377346412.1">
    <property type="nucleotide sequence ID" value="NZ_JBHLTP010000004.1"/>
</dbReference>
<feature type="transmembrane region" description="Helical" evidence="1">
    <location>
        <begin position="6"/>
        <end position="27"/>
    </location>
</feature>
<evidence type="ECO:0000256" key="1">
    <source>
        <dbReference type="SAM" id="Phobius"/>
    </source>
</evidence>
<keyword evidence="1" id="KW-1133">Transmembrane helix</keyword>
<evidence type="ECO:0000313" key="3">
    <source>
        <dbReference type="Proteomes" id="UP001589836"/>
    </source>
</evidence>
<feature type="transmembrane region" description="Helical" evidence="1">
    <location>
        <begin position="72"/>
        <end position="93"/>
    </location>
</feature>
<dbReference type="EMBL" id="JBHLTP010000004">
    <property type="protein sequence ID" value="MFC0523528.1"/>
    <property type="molecule type" value="Genomic_DNA"/>
</dbReference>
<name>A0ABV6LMN9_9BACI</name>
<comment type="caution">
    <text evidence="2">The sequence shown here is derived from an EMBL/GenBank/DDBJ whole genome shotgun (WGS) entry which is preliminary data.</text>
</comment>
<keyword evidence="1" id="KW-0812">Transmembrane</keyword>